<proteinExistence type="predicted"/>
<dbReference type="AlphaFoldDB" id="A0A8C4R5E4"/>
<keyword evidence="1" id="KW-0812">Transmembrane</keyword>
<accession>A0A8C4R5E4</accession>
<evidence type="ECO:0000313" key="2">
    <source>
        <dbReference type="Ensembl" id="ENSEBUP00000025574.1"/>
    </source>
</evidence>
<dbReference type="GO" id="GO:0000070">
    <property type="term" value="P:mitotic sister chromatid segregation"/>
    <property type="evidence" value="ECO:0007669"/>
    <property type="project" value="TreeGrafter"/>
</dbReference>
<keyword evidence="1" id="KW-0472">Membrane</keyword>
<evidence type="ECO:0000256" key="1">
    <source>
        <dbReference type="SAM" id="Phobius"/>
    </source>
</evidence>
<dbReference type="Pfam" id="PF12422">
    <property type="entry name" value="Condensin2nSMC"/>
    <property type="match status" value="1"/>
</dbReference>
<protein>
    <recommendedName>
        <fullName evidence="4">Condensin-2 complex subunit G2</fullName>
    </recommendedName>
</protein>
<dbReference type="PANTHER" id="PTHR16199">
    <property type="entry name" value="CONDENSIN-2 COMPLEX SUBUNIT G2"/>
    <property type="match status" value="1"/>
</dbReference>
<dbReference type="Proteomes" id="UP000694388">
    <property type="component" value="Unplaced"/>
</dbReference>
<dbReference type="GO" id="GO:0005634">
    <property type="term" value="C:nucleus"/>
    <property type="evidence" value="ECO:0007669"/>
    <property type="project" value="InterPro"/>
</dbReference>
<dbReference type="InterPro" id="IPR016024">
    <property type="entry name" value="ARM-type_fold"/>
</dbReference>
<keyword evidence="1" id="KW-1133">Transmembrane helix</keyword>
<dbReference type="InterPro" id="IPR011989">
    <property type="entry name" value="ARM-like"/>
</dbReference>
<dbReference type="InterPro" id="IPR024741">
    <property type="entry name" value="Condensin2_G2"/>
</dbReference>
<reference evidence="2" key="1">
    <citation type="submission" date="2025-08" db="UniProtKB">
        <authorList>
            <consortium name="Ensembl"/>
        </authorList>
    </citation>
    <scope>IDENTIFICATION</scope>
</reference>
<reference evidence="2" key="2">
    <citation type="submission" date="2025-09" db="UniProtKB">
        <authorList>
            <consortium name="Ensembl"/>
        </authorList>
    </citation>
    <scope>IDENTIFICATION</scope>
</reference>
<dbReference type="PANTHER" id="PTHR16199:SF4">
    <property type="entry name" value="CONDENSIN-2 COMPLEX SUBUNIT G2"/>
    <property type="match status" value="1"/>
</dbReference>
<evidence type="ECO:0008006" key="4">
    <source>
        <dbReference type="Google" id="ProtNLM"/>
    </source>
</evidence>
<dbReference type="Ensembl" id="ENSEBUT00000026150.1">
    <property type="protein sequence ID" value="ENSEBUP00000025574.1"/>
    <property type="gene ID" value="ENSEBUG00000015753.1"/>
</dbReference>
<keyword evidence="3" id="KW-1185">Reference proteome</keyword>
<name>A0A8C4R5E4_EPTBU</name>
<dbReference type="Gene3D" id="1.25.10.10">
    <property type="entry name" value="Leucine-rich Repeat Variant"/>
    <property type="match status" value="1"/>
</dbReference>
<dbReference type="GeneTree" id="ENSGT00490000043432"/>
<dbReference type="GO" id="GO:0000796">
    <property type="term" value="C:condensin complex"/>
    <property type="evidence" value="ECO:0007669"/>
    <property type="project" value="TreeGrafter"/>
</dbReference>
<feature type="transmembrane region" description="Helical" evidence="1">
    <location>
        <begin position="141"/>
        <end position="161"/>
    </location>
</feature>
<evidence type="ECO:0000313" key="3">
    <source>
        <dbReference type="Proteomes" id="UP000694388"/>
    </source>
</evidence>
<organism evidence="2 3">
    <name type="scientific">Eptatretus burgeri</name>
    <name type="common">Inshore hagfish</name>
    <dbReference type="NCBI Taxonomy" id="7764"/>
    <lineage>
        <taxon>Eukaryota</taxon>
        <taxon>Metazoa</taxon>
        <taxon>Chordata</taxon>
        <taxon>Craniata</taxon>
        <taxon>Vertebrata</taxon>
        <taxon>Cyclostomata</taxon>
        <taxon>Myxini</taxon>
        <taxon>Myxiniformes</taxon>
        <taxon>Myxinidae</taxon>
        <taxon>Eptatretinae</taxon>
        <taxon>Eptatretus</taxon>
    </lineage>
</organism>
<dbReference type="SUPFAM" id="SSF48371">
    <property type="entry name" value="ARM repeat"/>
    <property type="match status" value="1"/>
</dbReference>
<sequence>MYIYIYNIILHYKIFDLNHHAIQTAIMDYSIGAVFHTVLRVTLSLFIFKTLSPTPRLRLSNWEFHHQVAQMNRLWHLRETLHEFDFSLDENADMKELLLQCVSGHALNSTEVCVDRKCDVLPLIGWHTRTTMRILCKSVGLPRMVMCFAFLIRCVVCLLLFHASVRRFSVMLTYFHSQKLRCGVDEMLYKLYQPILWRALKVPNGEVRANAVLIFSDAFPLLCPSADKQQRDLELQHQFDELFRLLEDPCPMARSAAVLGTCRVVYKYWALIPASVLGEILTKIVTVLSFDCSSAEVRCTIYKSLSLLLENKMSHPVLERLLPEAKLGLHDQSEMVRVAFVELLIQVKVTKCTKYWRICPMDHLLARLGSDSSAVALRLVRLIIDSFFPSGQSEDVWCERSLTLINMNIQAAYSFYKYTHSVVGKLLLQQRLCLDACVLKLNEDEGGVVNRSEEKENATVNTVELSDDWETMAGVLEVIVILWKSIWPTIQKKQKGYEHLVKKFASSMPGYFRIFKVCGTSLVMLASFMPHSSIPTFSCGVVSRLRGFTVNDNPTCYGPLLECLCAWNHVGHLLDLVTDWLNASCIEQKSQMSGRCVRINAPSQAKPELAFCYMEYVLNSYSSAQALLSSPLKLEPLLQSLEFIRVRKLIKQLSLLSLVCSVIFTSWIISNENLQLTPFLFLFSILAVKIKIMDSLLFPWIQVMLAIYG</sequence>